<reference evidence="2" key="1">
    <citation type="submission" date="2016-10" db="EMBL/GenBank/DDBJ databases">
        <authorList>
            <person name="Varghese N."/>
            <person name="Submissions S."/>
        </authorList>
    </citation>
    <scope>NUCLEOTIDE SEQUENCE [LARGE SCALE GENOMIC DNA]</scope>
    <source>
        <strain evidence="2">CGMCC 1.10218</strain>
    </source>
</reference>
<name>A0A1H6S4K0_9DEIO</name>
<protein>
    <submittedName>
        <fullName evidence="1">Uncharacterized protein</fullName>
    </submittedName>
</protein>
<dbReference type="AlphaFoldDB" id="A0A1H6S4K0"/>
<evidence type="ECO:0000313" key="1">
    <source>
        <dbReference type="EMBL" id="SEI59707.1"/>
    </source>
</evidence>
<evidence type="ECO:0000313" key="2">
    <source>
        <dbReference type="Proteomes" id="UP000199223"/>
    </source>
</evidence>
<proteinExistence type="predicted"/>
<organism evidence="1 2">
    <name type="scientific">Deinococcus reticulitermitis</name>
    <dbReference type="NCBI Taxonomy" id="856736"/>
    <lineage>
        <taxon>Bacteria</taxon>
        <taxon>Thermotogati</taxon>
        <taxon>Deinococcota</taxon>
        <taxon>Deinococci</taxon>
        <taxon>Deinococcales</taxon>
        <taxon>Deinococcaceae</taxon>
        <taxon>Deinococcus</taxon>
    </lineage>
</organism>
<dbReference type="STRING" id="856736.SAMN04488058_10186"/>
<dbReference type="EMBL" id="FNZA01000001">
    <property type="protein sequence ID" value="SEI59707.1"/>
    <property type="molecule type" value="Genomic_DNA"/>
</dbReference>
<dbReference type="Proteomes" id="UP000199223">
    <property type="component" value="Unassembled WGS sequence"/>
</dbReference>
<accession>A0A1H6S4K0</accession>
<keyword evidence="2" id="KW-1185">Reference proteome</keyword>
<sequence>MGLYTGLRKAGATAVARDAKGPAVSLPCPYTASMPDPIRTLTLSEWEDRLARLYERDDRLDVRRDGERYAPDEAVDAYALSAHAEALQSAEVDGDLWGTLADIEEEAASDEEAWAKICDFYLGRGCALLRVTGGDEPEEWIFEESLARRLGLLD</sequence>
<gene>
    <name evidence="1" type="ORF">SAMN04488058_10186</name>
</gene>